<evidence type="ECO:0000313" key="2">
    <source>
        <dbReference type="Proteomes" id="UP000003986"/>
    </source>
</evidence>
<protein>
    <submittedName>
        <fullName evidence="1">Predicted protein</fullName>
    </submittedName>
</protein>
<accession>D6AGW8</accession>
<sequence length="81" mass="8983">MIMAVFMLQLADGVDAVVEADAAGRTAAGDIVLERTDRRGRAERLGTYQAETVTAVFRRCRADGGLYSWIPQPNDGTWWCY</sequence>
<dbReference type="EMBL" id="DS999644">
    <property type="protein sequence ID" value="EFE79070.2"/>
    <property type="molecule type" value="Genomic_DNA"/>
</dbReference>
<organism evidence="1 2">
    <name type="scientific">Streptomyces filamentosus NRRL 15998</name>
    <dbReference type="NCBI Taxonomy" id="457431"/>
    <lineage>
        <taxon>Bacteria</taxon>
        <taxon>Bacillati</taxon>
        <taxon>Actinomycetota</taxon>
        <taxon>Actinomycetes</taxon>
        <taxon>Kitasatosporales</taxon>
        <taxon>Streptomycetaceae</taxon>
        <taxon>Streptomyces</taxon>
    </lineage>
</organism>
<reference evidence="2" key="2">
    <citation type="submission" date="2008-12" db="EMBL/GenBank/DDBJ databases">
        <title>Annotation of Streptomyces roseosporus strain NRRL 15998.</title>
        <authorList>
            <consortium name="The Broad Institute Genome Sequencing Platform"/>
            <consortium name="Broad Institute Microbial Sequencing Center"/>
            <person name="Fischbach M."/>
            <person name="Ward D."/>
            <person name="Young S."/>
            <person name="Kodira C.D."/>
            <person name="Zeng Q."/>
            <person name="Koehrsen M."/>
            <person name="Godfrey P."/>
            <person name="Alvarado L."/>
            <person name="Berlin A.M."/>
            <person name="Borenstein D."/>
            <person name="Chen Z."/>
            <person name="Engels R."/>
            <person name="Freedman E."/>
            <person name="Gellesch M."/>
            <person name="Goldberg J."/>
            <person name="Griggs A."/>
            <person name="Gujja S."/>
            <person name="Heiman D.I."/>
            <person name="Hepburn T.A."/>
            <person name="Howarth C."/>
            <person name="Jen D."/>
            <person name="Larson L."/>
            <person name="Lewis B."/>
            <person name="Mehta T."/>
            <person name="Park D."/>
            <person name="Pearson M."/>
            <person name="Roberts A."/>
            <person name="Saif S."/>
            <person name="Shea T.D."/>
            <person name="Shenoy N."/>
            <person name="Sisk P."/>
            <person name="Stolte C."/>
            <person name="Sykes S.N."/>
            <person name="Walk T."/>
            <person name="White J."/>
            <person name="Yandava C."/>
            <person name="Straight P."/>
            <person name="Clardy J."/>
            <person name="Hung D."/>
            <person name="Kolter R."/>
            <person name="Mekalanos J."/>
            <person name="Walker S."/>
            <person name="Walsh C.T."/>
            <person name="Wieland B.L.C."/>
            <person name="Ilzarbe M."/>
            <person name="Galagan J."/>
            <person name="Nusbaum C."/>
            <person name="Birren B."/>
        </authorList>
    </citation>
    <scope>NUCLEOTIDE SEQUENCE [LARGE SCALE GENOMIC DNA]</scope>
    <source>
        <strain evidence="2">NRRL 15998</strain>
    </source>
</reference>
<dbReference type="AlphaFoldDB" id="D6AGW8"/>
<reference evidence="2" key="1">
    <citation type="submission" date="2008-10" db="EMBL/GenBank/DDBJ databases">
        <authorList>
            <person name="Molnar K."/>
        </authorList>
    </citation>
    <scope>NUCLEOTIDE SEQUENCE [LARGE SCALE GENOMIC DNA]</scope>
    <source>
        <strain evidence="2">NRRL 15998</strain>
    </source>
</reference>
<evidence type="ECO:0000313" key="1">
    <source>
        <dbReference type="EMBL" id="EFE79070.2"/>
    </source>
</evidence>
<dbReference type="Proteomes" id="UP000003986">
    <property type="component" value="Unassembled WGS sequence"/>
</dbReference>
<proteinExistence type="predicted"/>
<gene>
    <name evidence="1" type="ORF">SSGG_06437</name>
</gene>
<name>D6AGW8_STRFL</name>